<evidence type="ECO:0000256" key="2">
    <source>
        <dbReference type="ARBA" id="ARBA00012957"/>
    </source>
</evidence>
<dbReference type="InterPro" id="IPR032875">
    <property type="entry name" value="Succ_CoA_lig_flav_dom"/>
</dbReference>
<comment type="catalytic activity">
    <reaction evidence="1">
        <text>acetate + ATP + CoA = acetyl-CoA + ADP + phosphate</text>
        <dbReference type="Rhea" id="RHEA:15081"/>
        <dbReference type="ChEBI" id="CHEBI:30089"/>
        <dbReference type="ChEBI" id="CHEBI:30616"/>
        <dbReference type="ChEBI" id="CHEBI:43474"/>
        <dbReference type="ChEBI" id="CHEBI:57287"/>
        <dbReference type="ChEBI" id="CHEBI:57288"/>
        <dbReference type="ChEBI" id="CHEBI:456216"/>
        <dbReference type="EC" id="6.2.1.13"/>
    </reaction>
</comment>
<dbReference type="Gene3D" id="3.30.470.20">
    <property type="entry name" value="ATP-grasp fold, B domain"/>
    <property type="match status" value="1"/>
</dbReference>
<evidence type="ECO:0000313" key="10">
    <source>
        <dbReference type="Proteomes" id="UP000070404"/>
    </source>
</evidence>
<keyword evidence="3" id="KW-0436">Ligase</keyword>
<protein>
    <recommendedName>
        <fullName evidence="2">acetate--CoA ligase (ADP-forming)</fullName>
        <ecNumber evidence="2">6.2.1.13</ecNumber>
    </recommendedName>
</protein>
<gene>
    <name evidence="9" type="ORF">AKJ52_00350</name>
</gene>
<sequence length="791" mass="89359">GRKLEEKINENREKYEMRILGPNSLGLMRPSADLNASVSEDMEKSGSTAFISQSGALGPFILSRRDLEEAGFSSFISVGNMIDVDFGDLINYLGKDPRTRTILMHVEAIRNPKKFMSAAKSYSKNKPIILEKPGRHEESTKAITSHIGSTSGDDSLYDPFFKRAGVVRVNEINELFYCSEALAHECFPKGPNLAIVTNGGGPGIMATDTLLDNGGKLAKFSESTKETLEELLPWYAGKSNPVDISSGATEDHYKDSIKACLADENVDGVLVIYSFHGPVDSENLRKELIEISEKSNKPVIVSWMGEGSDKENRKRMRKAGIPVVNTPEEGVKTYMYMYEYFRNKENLYQTPKPLETDKLPLDHHLSQRKYLKTKIEGISDENRDVLMEDESKTFLRTYSIPVVQTYVTQTPEKAAELAKNIGFPIALKIRSPDIENREEIGGIEFGISSENEVKESYEKILENCQKNCPEADLKGVSVQKMIKNPSCRVVLGSKKNSQFGSVITFGKGDIEGEIYSDKSCDFPPLNQIHARRLIERTKVIDQLEKNNCGVTKSVKSLQEYLARLSQIIIDFPEIEEMKVDLLGSNDDFSVVDANIELDRGIIPSEIESHNHLIIEPYPLKYIRRVKLKDDREVKIRPIKPEDEHLILDLFDTFSKETWRHRFFCPMKEITHEDVVKYAHIDYRREIAIVGELEDENKVIGMGRLIIGPEEETAEFAVVIGDPWQGLGFGQKLLESIILIAQDRELDQVWGAVLRRNRPMIGLSKKLGFETEPESKDVMKLILELDDESSNT</sequence>
<dbReference type="InterPro" id="IPR011761">
    <property type="entry name" value="ATP-grasp"/>
</dbReference>
<feature type="domain" description="ATP-grasp" evidence="7">
    <location>
        <begin position="392"/>
        <end position="428"/>
    </location>
</feature>
<dbReference type="PANTHER" id="PTHR43334:SF1">
    <property type="entry name" value="3-HYDROXYPROPIONATE--COA LIGASE [ADP-FORMING]"/>
    <property type="match status" value="1"/>
</dbReference>
<dbReference type="Gene3D" id="3.40.50.261">
    <property type="entry name" value="Succinyl-CoA synthetase domains"/>
    <property type="match status" value="2"/>
</dbReference>
<dbReference type="AlphaFoldDB" id="A0A133VLY6"/>
<evidence type="ECO:0000256" key="6">
    <source>
        <dbReference type="PROSITE-ProRule" id="PRU00409"/>
    </source>
</evidence>
<dbReference type="PATRIC" id="fig|1698281.3.peg.195"/>
<dbReference type="SUPFAM" id="SSF52210">
    <property type="entry name" value="Succinyl-CoA synthetase domains"/>
    <property type="match status" value="2"/>
</dbReference>
<keyword evidence="10" id="KW-1185">Reference proteome</keyword>
<organism evidence="9 10">
    <name type="scientific">candidate division MSBL1 archaeon SCGC-AAA382C18</name>
    <dbReference type="NCBI Taxonomy" id="1698281"/>
    <lineage>
        <taxon>Archaea</taxon>
        <taxon>Methanobacteriati</taxon>
        <taxon>Methanobacteriota</taxon>
        <taxon>candidate division MSBL1</taxon>
    </lineage>
</organism>
<comment type="caution">
    <text evidence="9">The sequence shown here is derived from an EMBL/GenBank/DDBJ whole genome shotgun (WGS) entry which is preliminary data.</text>
</comment>
<dbReference type="PANTHER" id="PTHR43334">
    <property type="entry name" value="ACETATE--COA LIGASE [ADP-FORMING]"/>
    <property type="match status" value="1"/>
</dbReference>
<dbReference type="InterPro" id="IPR013815">
    <property type="entry name" value="ATP_grasp_subdomain_1"/>
</dbReference>
<evidence type="ECO:0000256" key="3">
    <source>
        <dbReference type="ARBA" id="ARBA00022598"/>
    </source>
</evidence>
<evidence type="ECO:0000313" key="9">
    <source>
        <dbReference type="EMBL" id="KXB07431.1"/>
    </source>
</evidence>
<evidence type="ECO:0000256" key="5">
    <source>
        <dbReference type="ARBA" id="ARBA00022840"/>
    </source>
</evidence>
<feature type="domain" description="N-acetyltransferase" evidence="8">
    <location>
        <begin position="633"/>
        <end position="787"/>
    </location>
</feature>
<dbReference type="CDD" id="cd04301">
    <property type="entry name" value="NAT_SF"/>
    <property type="match status" value="1"/>
</dbReference>
<accession>A0A133VLY6</accession>
<reference evidence="9 10" key="1">
    <citation type="journal article" date="2016" name="Sci. Rep.">
        <title>Metabolic traits of an uncultured archaeal lineage -MSBL1- from brine pools of the Red Sea.</title>
        <authorList>
            <person name="Mwirichia R."/>
            <person name="Alam I."/>
            <person name="Rashid M."/>
            <person name="Vinu M."/>
            <person name="Ba-Alawi W."/>
            <person name="Anthony Kamau A."/>
            <person name="Kamanda Ngugi D."/>
            <person name="Goker M."/>
            <person name="Klenk H.P."/>
            <person name="Bajic V."/>
            <person name="Stingl U."/>
        </authorList>
    </citation>
    <scope>NUCLEOTIDE SEQUENCE [LARGE SCALE GENOMIC DNA]</scope>
    <source>
        <strain evidence="9">SCGC-AAA382C18</strain>
    </source>
</reference>
<keyword evidence="5 6" id="KW-0067">ATP-binding</keyword>
<dbReference type="SUPFAM" id="SSF55729">
    <property type="entry name" value="Acyl-CoA N-acyltransferases (Nat)"/>
    <property type="match status" value="1"/>
</dbReference>
<evidence type="ECO:0000259" key="7">
    <source>
        <dbReference type="PROSITE" id="PS50975"/>
    </source>
</evidence>
<dbReference type="EC" id="6.2.1.13" evidence="2"/>
<dbReference type="SUPFAM" id="SSF56059">
    <property type="entry name" value="Glutathione synthetase ATP-binding domain-like"/>
    <property type="match status" value="1"/>
</dbReference>
<dbReference type="Pfam" id="PF13549">
    <property type="entry name" value="ATP-grasp_5"/>
    <property type="match status" value="1"/>
</dbReference>
<dbReference type="PROSITE" id="PS50975">
    <property type="entry name" value="ATP_GRASP"/>
    <property type="match status" value="1"/>
</dbReference>
<dbReference type="GO" id="GO:0016747">
    <property type="term" value="F:acyltransferase activity, transferring groups other than amino-acyl groups"/>
    <property type="evidence" value="ECO:0007669"/>
    <property type="project" value="InterPro"/>
</dbReference>
<dbReference type="FunFam" id="3.30.1490.20:FF:000020">
    <property type="entry name" value="Protein lysine acetyltransferase"/>
    <property type="match status" value="1"/>
</dbReference>
<evidence type="ECO:0000256" key="4">
    <source>
        <dbReference type="ARBA" id="ARBA00022741"/>
    </source>
</evidence>
<dbReference type="InterPro" id="IPR043938">
    <property type="entry name" value="Ligase_CoA_dom"/>
</dbReference>
<dbReference type="Pfam" id="PF13607">
    <property type="entry name" value="Succ_CoA_lig"/>
    <property type="match status" value="1"/>
</dbReference>
<dbReference type="Pfam" id="PF00583">
    <property type="entry name" value="Acetyltransf_1"/>
    <property type="match status" value="1"/>
</dbReference>
<dbReference type="InterPro" id="IPR051538">
    <property type="entry name" value="Acyl-CoA_Synth/Transferase"/>
</dbReference>
<evidence type="ECO:0000256" key="1">
    <source>
        <dbReference type="ARBA" id="ARBA00001619"/>
    </source>
</evidence>
<dbReference type="Gene3D" id="3.30.1490.20">
    <property type="entry name" value="ATP-grasp fold, A domain"/>
    <property type="match status" value="1"/>
</dbReference>
<dbReference type="GO" id="GO:0043758">
    <property type="term" value="F:acetate-CoA ligase (ADP-forming) activity"/>
    <property type="evidence" value="ECO:0007669"/>
    <property type="project" value="UniProtKB-EC"/>
</dbReference>
<evidence type="ECO:0000259" key="8">
    <source>
        <dbReference type="PROSITE" id="PS51186"/>
    </source>
</evidence>
<dbReference type="InterPro" id="IPR016181">
    <property type="entry name" value="Acyl_CoA_acyltransferase"/>
</dbReference>
<keyword evidence="4 6" id="KW-0547">Nucleotide-binding</keyword>
<dbReference type="GO" id="GO:0046872">
    <property type="term" value="F:metal ion binding"/>
    <property type="evidence" value="ECO:0007669"/>
    <property type="project" value="InterPro"/>
</dbReference>
<dbReference type="GO" id="GO:0005524">
    <property type="term" value="F:ATP binding"/>
    <property type="evidence" value="ECO:0007669"/>
    <property type="project" value="UniProtKB-UniRule"/>
</dbReference>
<proteinExistence type="predicted"/>
<dbReference type="Proteomes" id="UP000070404">
    <property type="component" value="Unassembled WGS sequence"/>
</dbReference>
<name>A0A133VLY6_9EURY</name>
<dbReference type="PROSITE" id="PS51186">
    <property type="entry name" value="GNAT"/>
    <property type="match status" value="1"/>
</dbReference>
<dbReference type="Pfam" id="PF19045">
    <property type="entry name" value="Ligase_CoA_2"/>
    <property type="match status" value="1"/>
</dbReference>
<dbReference type="EMBL" id="LHYF01000002">
    <property type="protein sequence ID" value="KXB07431.1"/>
    <property type="molecule type" value="Genomic_DNA"/>
</dbReference>
<dbReference type="Gene3D" id="3.40.630.30">
    <property type="match status" value="1"/>
</dbReference>
<feature type="non-terminal residue" evidence="9">
    <location>
        <position position="1"/>
    </location>
</feature>
<dbReference type="InterPro" id="IPR000182">
    <property type="entry name" value="GNAT_dom"/>
</dbReference>
<dbReference type="InterPro" id="IPR016102">
    <property type="entry name" value="Succinyl-CoA_synth-like"/>
</dbReference>